<feature type="region of interest" description="Disordered" evidence="16">
    <location>
        <begin position="455"/>
        <end position="485"/>
    </location>
</feature>
<evidence type="ECO:0000256" key="4">
    <source>
        <dbReference type="ARBA" id="ARBA00022499"/>
    </source>
</evidence>
<feature type="compositionally biased region" description="Low complexity" evidence="16">
    <location>
        <begin position="719"/>
        <end position="748"/>
    </location>
</feature>
<feature type="compositionally biased region" description="Polar residues" evidence="16">
    <location>
        <begin position="456"/>
        <end position="465"/>
    </location>
</feature>
<dbReference type="Pfam" id="PF00320">
    <property type="entry name" value="GATA"/>
    <property type="match status" value="1"/>
</dbReference>
<dbReference type="Gene3D" id="1.10.10.60">
    <property type="entry name" value="Homeodomain-like"/>
    <property type="match status" value="1"/>
</dbReference>
<keyword evidence="8" id="KW-0862">Zinc</keyword>
<evidence type="ECO:0000259" key="19">
    <source>
        <dbReference type="PROSITE" id="PS51293"/>
    </source>
</evidence>
<feature type="compositionally biased region" description="Basic residues" evidence="16">
    <location>
        <begin position="74"/>
        <end position="85"/>
    </location>
</feature>
<dbReference type="CDD" id="cd00202">
    <property type="entry name" value="ZnF_GATA"/>
    <property type="match status" value="1"/>
</dbReference>
<proteinExistence type="predicted"/>
<evidence type="ECO:0000256" key="3">
    <source>
        <dbReference type="ARBA" id="ARBA00022491"/>
    </source>
</evidence>
<dbReference type="SMART" id="SM01189">
    <property type="entry name" value="ELM2"/>
    <property type="match status" value="1"/>
</dbReference>
<keyword evidence="10" id="KW-0007">Acetylation</keyword>
<feature type="compositionally biased region" description="Basic and acidic residues" evidence="16">
    <location>
        <begin position="681"/>
        <end position="701"/>
    </location>
</feature>
<organism evidence="20 21">
    <name type="scientific">Taeniopygia guttata</name>
    <name type="common">Zebra finch</name>
    <name type="synonym">Poephila guttata</name>
    <dbReference type="NCBI Taxonomy" id="59729"/>
    <lineage>
        <taxon>Eukaryota</taxon>
        <taxon>Metazoa</taxon>
        <taxon>Chordata</taxon>
        <taxon>Craniata</taxon>
        <taxon>Vertebrata</taxon>
        <taxon>Euteleostomi</taxon>
        <taxon>Archelosauria</taxon>
        <taxon>Archosauria</taxon>
        <taxon>Dinosauria</taxon>
        <taxon>Saurischia</taxon>
        <taxon>Theropoda</taxon>
        <taxon>Coelurosauria</taxon>
        <taxon>Aves</taxon>
        <taxon>Neognathae</taxon>
        <taxon>Neoaves</taxon>
        <taxon>Telluraves</taxon>
        <taxon>Australaves</taxon>
        <taxon>Passeriformes</taxon>
        <taxon>Passeroidea</taxon>
        <taxon>Estrildidae</taxon>
        <taxon>Estrildinae</taxon>
        <taxon>Taeniopygia</taxon>
    </lineage>
</organism>
<reference evidence="20" key="2">
    <citation type="submission" date="2025-08" db="UniProtKB">
        <authorList>
            <consortium name="Ensembl"/>
        </authorList>
    </citation>
    <scope>IDENTIFICATION</scope>
</reference>
<keyword evidence="13" id="KW-0804">Transcription</keyword>
<feature type="region of interest" description="Disordered" evidence="16">
    <location>
        <begin position="1134"/>
        <end position="1176"/>
    </location>
</feature>
<sequence length="1224" mass="134561">MTADKEKDKDKEKDRDRDRDKERDKRDKARESENSRPRRSCTLEGGAKNYAESEHSEDEDNDNNSATTEESTKKSKKKPPKKKSRYERTDNGEITSFITEDDVVYRPGDCVYIESRRPNTPYFICSIQDFKLVRNIFTSPPFPCCPWPCPLCCDRNGRVRGGGITSKRDHLLMNVKWYYRQSEVPDSVYQHLVQDRHNENDSGRELVITDPVIKNRELFISDYVDTYHAAALRGKCNISHFSDIFAAREFKARVDSFFYILGYNPETRRLNSTQGEIRVGPSHQAKLPDLQPFPSPDGDTVTQHEELVWMPGVNDCDLLMYLRAARSMAAFAGMCDGGSTEDGCVAASRDDTTLNALNTLHESNYDAGKALQRLVKKPVPKLIEKCWTEDEVKRFIKGLRQYGKNFFRIRKELLPNKETGELITFYYYWKKTPEAASSRAHRRHRRQAVFRRIKTRTASTPVNTPSRPPSSEFLDLSSASEDDFDSEDSEQELKGYACRHCFTTTSKDWHHGGRENILLCTDCRIHFKKYGELPPIEKPVDPPPFMFKPVKEEDDGLSGKHSMRTRRSRGSMSTLRSGRKKQAASPDGRASPIAEDVRSSGRNSPSAASTSSNDSKAESVKKSTKKIKEEVSSPLKNSKRQREKAASDTEEPDRSNAKKSKTQEISRPNSPSEGEGEGESSDSRSVNDEGSSDPKDIDQDNRSTSPSIPSPQDNESDSDSSAQQQVLQAQPQALQAPSGGSAQAAAATPPVPAPLPAPSAAPAPAQASPPASQPSGQPQPPAPLSHIQQAPALHPPRLPSPHPPLQPLSPHAQPPLHGTAAPAPHGLQAQPLLPHAGPAQPFSLPAQPAQSQVPLQTQAPSHPHSGLQVTQPVLPSGASLQQAQPPREQPLPPAPMAMPHIKPPPTTPIPQLPAAPAHKHPPHLSGPSPFSMNSNLPPPPALKPLSSLSTHHPPSAHPPPLQLMPQSQPLQSSQAQPPVLTQSQSLPPPASHPPSALHQVSSQPPFSQHPFVPGGPPSITPPSCPSTSTPPTVPGIPLQTPISTSAASSGTVPVVTACTLPPIQIKEEVPDEAEEPESPPPPPRSPSPEPTVVDIPSHASQSARFYKHLDRGYNSCSRADLYFMPLAGSKLAKKREEAIEKAKREAEQKAREEREREKEKEKEREREREREREAERAAVGAVLARSWVRELMAGSDLDGDCRMQIPRSTLIVAGVSEHGAVCMD</sequence>
<feature type="compositionally biased region" description="Polar residues" evidence="16">
    <location>
        <begin position="1040"/>
        <end position="1051"/>
    </location>
</feature>
<protein>
    <recommendedName>
        <fullName evidence="15">Arginine-glutamic acid dipeptide repeats protein</fullName>
    </recommendedName>
</protein>
<dbReference type="SMART" id="SM00717">
    <property type="entry name" value="SANT"/>
    <property type="match status" value="1"/>
</dbReference>
<dbReference type="Gene3D" id="4.10.1240.50">
    <property type="match status" value="1"/>
</dbReference>
<feature type="compositionally biased region" description="Low complexity" evidence="16">
    <location>
        <begin position="470"/>
        <end position="479"/>
    </location>
</feature>
<dbReference type="SMART" id="SM00439">
    <property type="entry name" value="BAH"/>
    <property type="match status" value="1"/>
</dbReference>
<dbReference type="GO" id="GO:0005654">
    <property type="term" value="C:nucleoplasm"/>
    <property type="evidence" value="ECO:0007669"/>
    <property type="project" value="UniProtKB-ARBA"/>
</dbReference>
<evidence type="ECO:0000256" key="10">
    <source>
        <dbReference type="ARBA" id="ARBA00022990"/>
    </source>
</evidence>
<evidence type="ECO:0000259" key="17">
    <source>
        <dbReference type="PROSITE" id="PS51038"/>
    </source>
</evidence>
<evidence type="ECO:0000313" key="20">
    <source>
        <dbReference type="Ensembl" id="ENSTGUP00000036130.1"/>
    </source>
</evidence>
<dbReference type="GO" id="GO:0043565">
    <property type="term" value="F:sequence-specific DNA binding"/>
    <property type="evidence" value="ECO:0007669"/>
    <property type="project" value="InterPro"/>
</dbReference>
<dbReference type="Gene3D" id="2.30.30.490">
    <property type="match status" value="1"/>
</dbReference>
<dbReference type="PRINTS" id="PR01217">
    <property type="entry name" value="PRICHEXTENSN"/>
</dbReference>
<feature type="domain" description="ELM2" evidence="18">
    <location>
        <begin position="275"/>
        <end position="378"/>
    </location>
</feature>
<dbReference type="CDD" id="cd04709">
    <property type="entry name" value="BAH_MTA"/>
    <property type="match status" value="1"/>
</dbReference>
<evidence type="ECO:0000256" key="11">
    <source>
        <dbReference type="ARBA" id="ARBA00023015"/>
    </source>
</evidence>
<dbReference type="PROSITE" id="PS51293">
    <property type="entry name" value="SANT"/>
    <property type="match status" value="1"/>
</dbReference>
<keyword evidence="6" id="KW-0479">Metal-binding</keyword>
<dbReference type="FunFam" id="2.30.30.490:FF:000005">
    <property type="entry name" value="Arginine-glutamic acid dipeptide (RE) repeats"/>
    <property type="match status" value="1"/>
</dbReference>
<evidence type="ECO:0000256" key="2">
    <source>
        <dbReference type="ARBA" id="ARBA00022473"/>
    </source>
</evidence>
<evidence type="ECO:0000256" key="14">
    <source>
        <dbReference type="ARBA" id="ARBA00023242"/>
    </source>
</evidence>
<evidence type="ECO:0000256" key="16">
    <source>
        <dbReference type="SAM" id="MobiDB-lite"/>
    </source>
</evidence>
<evidence type="ECO:0000313" key="21">
    <source>
        <dbReference type="Proteomes" id="UP000007754"/>
    </source>
</evidence>
<evidence type="ECO:0000259" key="18">
    <source>
        <dbReference type="PROSITE" id="PS51156"/>
    </source>
</evidence>
<accession>A0A674HNM0</accession>
<evidence type="ECO:0000256" key="5">
    <source>
        <dbReference type="ARBA" id="ARBA00022553"/>
    </source>
</evidence>
<dbReference type="InterPro" id="IPR000949">
    <property type="entry name" value="ELM2_dom"/>
</dbReference>
<dbReference type="SUPFAM" id="SSF57716">
    <property type="entry name" value="Glucocorticoid receptor-like (DNA-binding domain)"/>
    <property type="match status" value="1"/>
</dbReference>
<feature type="compositionally biased region" description="Polar residues" evidence="16">
    <location>
        <begin position="848"/>
        <end position="860"/>
    </location>
</feature>
<dbReference type="InterPro" id="IPR009057">
    <property type="entry name" value="Homeodomain-like_sf"/>
</dbReference>
<keyword evidence="9" id="KW-0832">Ubl conjugation</keyword>
<feature type="compositionally biased region" description="Low complexity" evidence="16">
    <location>
        <begin position="808"/>
        <end position="817"/>
    </location>
</feature>
<feature type="compositionally biased region" description="Pro residues" evidence="16">
    <location>
        <begin position="1013"/>
        <end position="1024"/>
    </location>
</feature>
<keyword evidence="2" id="KW-0217">Developmental protein</keyword>
<dbReference type="GO" id="GO:0003714">
    <property type="term" value="F:transcription corepressor activity"/>
    <property type="evidence" value="ECO:0007669"/>
    <property type="project" value="TreeGrafter"/>
</dbReference>
<dbReference type="FunFam" id="4.10.1240.50:FF:000003">
    <property type="entry name" value="Arginine-glutamic acid dipeptide (RE) repeats a"/>
    <property type="match status" value="1"/>
</dbReference>
<dbReference type="GeneTree" id="ENSGT00940000153615"/>
<dbReference type="PROSITE" id="PS51038">
    <property type="entry name" value="BAH"/>
    <property type="match status" value="1"/>
</dbReference>
<dbReference type="PANTHER" id="PTHR13859:SF12">
    <property type="entry name" value="ARGININE-GLUTAMIC ACID DIPEPTIDE REPEATS PROTEIN"/>
    <property type="match status" value="1"/>
</dbReference>
<feature type="domain" description="SANT" evidence="19">
    <location>
        <begin position="382"/>
        <end position="434"/>
    </location>
</feature>
<dbReference type="Pfam" id="PF03154">
    <property type="entry name" value="Atrophin-1"/>
    <property type="match status" value="1"/>
</dbReference>
<dbReference type="Ensembl" id="ENSTGUT00000021926.1">
    <property type="protein sequence ID" value="ENSTGUP00000036130.1"/>
    <property type="gene ID" value="ENSTGUG00000003924.2"/>
</dbReference>
<dbReference type="Pfam" id="PF01448">
    <property type="entry name" value="ELM2"/>
    <property type="match status" value="1"/>
</dbReference>
<dbReference type="Pfam" id="PF00249">
    <property type="entry name" value="Myb_DNA-binding"/>
    <property type="match status" value="1"/>
</dbReference>
<dbReference type="FunFam" id="1.10.10.60:FF:000052">
    <property type="entry name" value="Arginine-glutamic acid dipeptide (RE) repeats"/>
    <property type="match status" value="1"/>
</dbReference>
<feature type="compositionally biased region" description="Pro residues" evidence="16">
    <location>
        <begin position="1078"/>
        <end position="1089"/>
    </location>
</feature>
<feature type="domain" description="BAH" evidence="17">
    <location>
        <begin position="103"/>
        <end position="274"/>
    </location>
</feature>
<feature type="compositionally biased region" description="Low complexity" evidence="16">
    <location>
        <begin position="943"/>
        <end position="953"/>
    </location>
</feature>
<reference evidence="20" key="3">
    <citation type="submission" date="2025-09" db="UniProtKB">
        <authorList>
            <consortium name="Ensembl"/>
        </authorList>
    </citation>
    <scope>IDENTIFICATION</scope>
</reference>
<dbReference type="PANTHER" id="PTHR13859">
    <property type="entry name" value="ATROPHIN-RELATED"/>
    <property type="match status" value="1"/>
</dbReference>
<dbReference type="InterPro" id="IPR017884">
    <property type="entry name" value="SANT_dom"/>
</dbReference>
<evidence type="ECO:0000256" key="9">
    <source>
        <dbReference type="ARBA" id="ARBA00022843"/>
    </source>
</evidence>
<feature type="region of interest" description="Disordered" evidence="16">
    <location>
        <begin position="533"/>
        <end position="1096"/>
    </location>
</feature>
<feature type="compositionally biased region" description="Pro residues" evidence="16">
    <location>
        <begin position="749"/>
        <end position="761"/>
    </location>
</feature>
<feature type="compositionally biased region" description="Pro residues" evidence="16">
    <location>
        <begin position="793"/>
        <end position="807"/>
    </location>
</feature>
<dbReference type="InterPro" id="IPR043151">
    <property type="entry name" value="BAH_sf"/>
</dbReference>
<feature type="compositionally biased region" description="Low complexity" evidence="16">
    <location>
        <begin position="762"/>
        <end position="776"/>
    </location>
</feature>
<evidence type="ECO:0000256" key="13">
    <source>
        <dbReference type="ARBA" id="ARBA00023163"/>
    </source>
</evidence>
<evidence type="ECO:0000256" key="15">
    <source>
        <dbReference type="ARBA" id="ARBA00068839"/>
    </source>
</evidence>
<feature type="region of interest" description="Disordered" evidence="16">
    <location>
        <begin position="1"/>
        <end position="90"/>
    </location>
</feature>
<feature type="compositionally biased region" description="Basic and acidic residues" evidence="16">
    <location>
        <begin position="615"/>
        <end position="631"/>
    </location>
</feature>
<reference evidence="20 21" key="1">
    <citation type="journal article" date="2010" name="Nature">
        <title>The genome of a songbird.</title>
        <authorList>
            <person name="Warren W.C."/>
            <person name="Clayton D.F."/>
            <person name="Ellegren H."/>
            <person name="Arnold A.P."/>
            <person name="Hillier L.W."/>
            <person name="Kunstner A."/>
            <person name="Searle S."/>
            <person name="White S."/>
            <person name="Vilella A.J."/>
            <person name="Fairley S."/>
            <person name="Heger A."/>
            <person name="Kong L."/>
            <person name="Ponting C.P."/>
            <person name="Jarvis E.D."/>
            <person name="Mello C.V."/>
            <person name="Minx P."/>
            <person name="Lovell P."/>
            <person name="Velho T.A."/>
            <person name="Ferris M."/>
            <person name="Balakrishnan C.N."/>
            <person name="Sinha S."/>
            <person name="Blatti C."/>
            <person name="London S.E."/>
            <person name="Li Y."/>
            <person name="Lin Y.C."/>
            <person name="George J."/>
            <person name="Sweedler J."/>
            <person name="Southey B."/>
            <person name="Gunaratne P."/>
            <person name="Watson M."/>
            <person name="Nam K."/>
            <person name="Backstrom N."/>
            <person name="Smeds L."/>
            <person name="Nabholz B."/>
            <person name="Itoh Y."/>
            <person name="Whitney O."/>
            <person name="Pfenning A.R."/>
            <person name="Howard J."/>
            <person name="Volker M."/>
            <person name="Skinner B.M."/>
            <person name="Griffin D.K."/>
            <person name="Ye L."/>
            <person name="McLaren W.M."/>
            <person name="Flicek P."/>
            <person name="Quesada V."/>
            <person name="Velasco G."/>
            <person name="Lopez-Otin C."/>
            <person name="Puente X.S."/>
            <person name="Olender T."/>
            <person name="Lancet D."/>
            <person name="Smit A.F."/>
            <person name="Hubley R."/>
            <person name="Konkel M.K."/>
            <person name="Walker J.A."/>
            <person name="Batzer M.A."/>
            <person name="Gu W."/>
            <person name="Pollock D.D."/>
            <person name="Chen L."/>
            <person name="Cheng Z."/>
            <person name="Eichler E.E."/>
            <person name="Stapley J."/>
            <person name="Slate J."/>
            <person name="Ekblom R."/>
            <person name="Birkhead T."/>
            <person name="Burke T."/>
            <person name="Burt D."/>
            <person name="Scharff C."/>
            <person name="Adam I."/>
            <person name="Richard H."/>
            <person name="Sultan M."/>
            <person name="Soldatov A."/>
            <person name="Lehrach H."/>
            <person name="Edwards S.V."/>
            <person name="Yang S.P."/>
            <person name="Li X."/>
            <person name="Graves T."/>
            <person name="Fulton L."/>
            <person name="Nelson J."/>
            <person name="Chinwalla A."/>
            <person name="Hou S."/>
            <person name="Mardis E.R."/>
            <person name="Wilson R.K."/>
        </authorList>
    </citation>
    <scope>NUCLEOTIDE SEQUENCE [LARGE SCALE GENOMIC DNA]</scope>
</reference>
<keyword evidence="14" id="KW-0539">Nucleus</keyword>
<dbReference type="SMART" id="SM00401">
    <property type="entry name" value="ZnF_GATA"/>
    <property type="match status" value="1"/>
</dbReference>
<evidence type="ECO:0000256" key="8">
    <source>
        <dbReference type="ARBA" id="ARBA00022833"/>
    </source>
</evidence>
<dbReference type="Proteomes" id="UP000007754">
    <property type="component" value="Chromosome 21"/>
</dbReference>
<feature type="compositionally biased region" description="Low complexity" evidence="16">
    <location>
        <begin position="600"/>
        <end position="614"/>
    </location>
</feature>
<dbReference type="Pfam" id="PF01426">
    <property type="entry name" value="BAH"/>
    <property type="match status" value="1"/>
</dbReference>
<feature type="compositionally biased region" description="Polar residues" evidence="16">
    <location>
        <begin position="702"/>
        <end position="713"/>
    </location>
</feature>
<evidence type="ECO:0000256" key="7">
    <source>
        <dbReference type="ARBA" id="ARBA00022771"/>
    </source>
</evidence>
<feature type="compositionally biased region" description="Basic and acidic residues" evidence="16">
    <location>
        <begin position="1"/>
        <end position="36"/>
    </location>
</feature>
<gene>
    <name evidence="20" type="primary">RERE</name>
</gene>
<keyword evidence="3" id="KW-0678">Repressor</keyword>
<dbReference type="GO" id="GO:0008270">
    <property type="term" value="F:zinc ion binding"/>
    <property type="evidence" value="ECO:0007669"/>
    <property type="project" value="UniProtKB-KW"/>
</dbReference>
<dbReference type="InterPro" id="IPR001005">
    <property type="entry name" value="SANT/Myb"/>
</dbReference>
<dbReference type="InterPro" id="IPR002951">
    <property type="entry name" value="Atrophin-like"/>
</dbReference>
<dbReference type="InterPro" id="IPR001025">
    <property type="entry name" value="BAH_dom"/>
</dbReference>
<name>A0A674HNM0_TAEGU</name>
<keyword evidence="7" id="KW-0863">Zinc-finger</keyword>
<keyword evidence="11" id="KW-0805">Transcription regulation</keyword>
<comment type="subcellular location">
    <subcellularLocation>
        <location evidence="1">Nucleus</location>
    </subcellularLocation>
</comment>
<feature type="compositionally biased region" description="Pro residues" evidence="16">
    <location>
        <begin position="887"/>
        <end position="913"/>
    </location>
</feature>
<feature type="compositionally biased region" description="Low complexity" evidence="16">
    <location>
        <begin position="963"/>
        <end position="985"/>
    </location>
</feature>
<evidence type="ECO:0000256" key="1">
    <source>
        <dbReference type="ARBA" id="ARBA00004123"/>
    </source>
</evidence>
<keyword evidence="4" id="KW-1017">Isopeptide bond</keyword>
<dbReference type="AlphaFoldDB" id="A0A674HNM0"/>
<dbReference type="InterPro" id="IPR000679">
    <property type="entry name" value="Znf_GATA"/>
</dbReference>
<feature type="compositionally biased region" description="Basic and acidic residues" evidence="16">
    <location>
        <begin position="643"/>
        <end position="664"/>
    </location>
</feature>
<dbReference type="SUPFAM" id="SSF46689">
    <property type="entry name" value="Homeodomain-like"/>
    <property type="match status" value="1"/>
</dbReference>
<keyword evidence="21" id="KW-1185">Reference proteome</keyword>
<keyword evidence="5" id="KW-0597">Phosphoprotein</keyword>
<dbReference type="PROSITE" id="PS51156">
    <property type="entry name" value="ELM2"/>
    <property type="match status" value="1"/>
</dbReference>
<dbReference type="GO" id="GO:0003682">
    <property type="term" value="F:chromatin binding"/>
    <property type="evidence" value="ECO:0007669"/>
    <property type="project" value="InterPro"/>
</dbReference>
<evidence type="ECO:0000256" key="12">
    <source>
        <dbReference type="ARBA" id="ARBA00023054"/>
    </source>
</evidence>
<dbReference type="CDD" id="cd11661">
    <property type="entry name" value="SANT_MTA3_like"/>
    <property type="match status" value="1"/>
</dbReference>
<evidence type="ECO:0000256" key="6">
    <source>
        <dbReference type="ARBA" id="ARBA00022723"/>
    </source>
</evidence>
<keyword evidence="12" id="KW-0175">Coiled coil</keyword>